<dbReference type="PIRSF" id="PIRSF001217">
    <property type="entry name" value="Protease_4_SppA"/>
    <property type="match status" value="1"/>
</dbReference>
<keyword evidence="8" id="KW-1133">Transmembrane helix</keyword>
<dbReference type="PANTHER" id="PTHR33209">
    <property type="entry name" value="PROTEASE 4"/>
    <property type="match status" value="1"/>
</dbReference>
<keyword evidence="11" id="KW-1185">Reference proteome</keyword>
<dbReference type="InterPro" id="IPR004635">
    <property type="entry name" value="Pept_S49_SppA"/>
</dbReference>
<name>K6GIV4_9GAMM</name>
<evidence type="ECO:0000256" key="6">
    <source>
        <dbReference type="ARBA" id="ARBA00023136"/>
    </source>
</evidence>
<evidence type="ECO:0000256" key="7">
    <source>
        <dbReference type="PIRSR" id="PIRSR001217-1"/>
    </source>
</evidence>
<dbReference type="SUPFAM" id="SSF52096">
    <property type="entry name" value="ClpP/crotonase"/>
    <property type="match status" value="2"/>
</dbReference>
<dbReference type="InterPro" id="IPR047217">
    <property type="entry name" value="S49_SppA_67K_type_N"/>
</dbReference>
<keyword evidence="5" id="KW-0720">Serine protease</keyword>
<dbReference type="InterPro" id="IPR047272">
    <property type="entry name" value="S49_SppA_C"/>
</dbReference>
<dbReference type="Proteomes" id="UP000010310">
    <property type="component" value="Unassembled WGS sequence"/>
</dbReference>
<dbReference type="AlphaFoldDB" id="K6GIV4"/>
<dbReference type="STRING" id="1208365.B273_0385"/>
<dbReference type="Gene3D" id="3.90.226.10">
    <property type="entry name" value="2-enoyl-CoA Hydratase, Chain A, domain 1"/>
    <property type="match status" value="2"/>
</dbReference>
<feature type="active site" description="Nucleophile" evidence="7">
    <location>
        <position position="407"/>
    </location>
</feature>
<dbReference type="NCBIfam" id="TIGR00706">
    <property type="entry name" value="SppA_dom"/>
    <property type="match status" value="1"/>
</dbReference>
<dbReference type="GO" id="GO:0008236">
    <property type="term" value="F:serine-type peptidase activity"/>
    <property type="evidence" value="ECO:0007669"/>
    <property type="project" value="UniProtKB-KW"/>
</dbReference>
<comment type="similarity">
    <text evidence="2">Belongs to the peptidase S49 family.</text>
</comment>
<evidence type="ECO:0000256" key="3">
    <source>
        <dbReference type="ARBA" id="ARBA00022670"/>
    </source>
</evidence>
<keyword evidence="3" id="KW-0645">Protease</keyword>
<sequence length="609" mass="67122">MSTLKSIFSWLGRFLERARTVMLNLGTAFVLIFLTIIIIGAFTASGPDAKDPSGRVLILDPQGIVVDEEVFSDDFLASITNDESDQIQTRDLIELIQNIAADDEIPAVLIDFSGTGFAGPTTALNIAKELKALKDSGKRVIAFGDRMTTSSYLMASQASEIWIHPVGSISIAGLGGMRQYNKELYENLKINFNNYSQGDFKSAVEGNTRTNMSENDRLQRTAILEPIWNEYKSLMSESRGITAEEIQYFADNYIGFFGEAAMMNIEFATSKNIINGTKSFPEFRQYMIENFGEDEDADTTTYKYISYQEYADQLEKDLEEDSENEIAVITAEGVIMEGEIAPGVAGANGIVKQIRKAHENENTKAIVFRVNSPGGSIIASEMMRDELFAAKRKGLKVVVSMGDYAASGGVYISTPADYIFAEPTTITGSIGVAIALPTLENAMDYIGVNFDGVVTSKYAGWDPLQKIDDDLDKIFESWGAGAYDRFITFVSDSRSQPYEDIKSIAGGRVWIGSAAQELGLVDELGDIDDAINYAVQMADLEDYQVEYYGQELSPEEIIIKELLDSFDVSIKEPEVLTALSGLSKLYSEYTDLKQPKALIACENCLVDID</sequence>
<evidence type="ECO:0000256" key="4">
    <source>
        <dbReference type="ARBA" id="ARBA00022801"/>
    </source>
</evidence>
<dbReference type="Pfam" id="PF01343">
    <property type="entry name" value="Peptidase_S49"/>
    <property type="match status" value="2"/>
</dbReference>
<dbReference type="PANTHER" id="PTHR33209:SF1">
    <property type="entry name" value="PEPTIDASE S49 DOMAIN-CONTAINING PROTEIN"/>
    <property type="match status" value="1"/>
</dbReference>
<keyword evidence="6 8" id="KW-0472">Membrane</keyword>
<dbReference type="CDD" id="cd07018">
    <property type="entry name" value="S49_SppA_67K_type"/>
    <property type="match status" value="1"/>
</dbReference>
<accession>K6GIV4</accession>
<dbReference type="Gene3D" id="6.20.330.10">
    <property type="match status" value="1"/>
</dbReference>
<gene>
    <name evidence="10" type="primary">sppA</name>
    <name evidence="10" type="ORF">B273_0385</name>
</gene>
<evidence type="ECO:0000256" key="1">
    <source>
        <dbReference type="ARBA" id="ARBA00004370"/>
    </source>
</evidence>
<dbReference type="CDD" id="cd07023">
    <property type="entry name" value="S49_Sppa_N_C"/>
    <property type="match status" value="1"/>
</dbReference>
<dbReference type="InterPro" id="IPR004634">
    <property type="entry name" value="Pept_S49_pIV"/>
</dbReference>
<evidence type="ECO:0000259" key="9">
    <source>
        <dbReference type="Pfam" id="PF01343"/>
    </source>
</evidence>
<dbReference type="EMBL" id="AMWX01000001">
    <property type="protein sequence ID" value="EKO36961.1"/>
    <property type="molecule type" value="Genomic_DNA"/>
</dbReference>
<dbReference type="PATRIC" id="fig|1208365.4.peg.380"/>
<evidence type="ECO:0000256" key="5">
    <source>
        <dbReference type="ARBA" id="ARBA00022825"/>
    </source>
</evidence>
<evidence type="ECO:0000313" key="10">
    <source>
        <dbReference type="EMBL" id="EKO36961.1"/>
    </source>
</evidence>
<dbReference type="GO" id="GO:0006465">
    <property type="term" value="P:signal peptide processing"/>
    <property type="evidence" value="ECO:0007669"/>
    <property type="project" value="InterPro"/>
</dbReference>
<reference evidence="10 11" key="1">
    <citation type="submission" date="2012-09" db="EMBL/GenBank/DDBJ databases">
        <authorList>
            <person name="Dupont C.L."/>
            <person name="Rusch D.B."/>
            <person name="Lombardo M.-J."/>
            <person name="Novotny M."/>
            <person name="Yee-Greenbaum J."/>
            <person name="Laskin R."/>
        </authorList>
    </citation>
    <scope>NUCLEOTIDE SEQUENCE [LARGE SCALE GENOMIC DNA]</scope>
    <source>
        <strain evidence="10">SAR86E</strain>
    </source>
</reference>
<evidence type="ECO:0000256" key="2">
    <source>
        <dbReference type="ARBA" id="ARBA00008683"/>
    </source>
</evidence>
<dbReference type="GO" id="GO:0016020">
    <property type="term" value="C:membrane"/>
    <property type="evidence" value="ECO:0007669"/>
    <property type="project" value="UniProtKB-SubCell"/>
</dbReference>
<evidence type="ECO:0000256" key="8">
    <source>
        <dbReference type="SAM" id="Phobius"/>
    </source>
</evidence>
<keyword evidence="8" id="KW-0812">Transmembrane</keyword>
<dbReference type="EC" id="3.4.-.-" evidence="10"/>
<protein>
    <submittedName>
        <fullName evidence="10">Signal peptide peptidase SppA, 67K type</fullName>
        <ecNumber evidence="10">3.4.-.-</ecNumber>
    </submittedName>
</protein>
<feature type="domain" description="Peptidase S49" evidence="9">
    <location>
        <begin position="390"/>
        <end position="540"/>
    </location>
</feature>
<evidence type="ECO:0000313" key="11">
    <source>
        <dbReference type="Proteomes" id="UP000010310"/>
    </source>
</evidence>
<dbReference type="InterPro" id="IPR002142">
    <property type="entry name" value="Peptidase_S49"/>
</dbReference>
<comment type="caution">
    <text evidence="10">The sequence shown here is derived from an EMBL/GenBank/DDBJ whole genome shotgun (WGS) entry which is preliminary data.</text>
</comment>
<feature type="domain" description="Peptidase S49" evidence="9">
    <location>
        <begin position="133"/>
        <end position="262"/>
    </location>
</feature>
<organism evidence="10 11">
    <name type="scientific">SAR86 cluster bacterium SAR86E</name>
    <dbReference type="NCBI Taxonomy" id="1208365"/>
    <lineage>
        <taxon>Bacteria</taxon>
        <taxon>Pseudomonadati</taxon>
        <taxon>Pseudomonadota</taxon>
        <taxon>Gammaproteobacteria</taxon>
        <taxon>SAR86 cluster</taxon>
    </lineage>
</organism>
<comment type="subcellular location">
    <subcellularLocation>
        <location evidence="1">Membrane</location>
    </subcellularLocation>
</comment>
<feature type="transmembrane region" description="Helical" evidence="8">
    <location>
        <begin position="21"/>
        <end position="42"/>
    </location>
</feature>
<feature type="active site" description="Proton donor/acceptor" evidence="7">
    <location>
        <position position="201"/>
    </location>
</feature>
<dbReference type="InterPro" id="IPR029045">
    <property type="entry name" value="ClpP/crotonase-like_dom_sf"/>
</dbReference>
<proteinExistence type="inferred from homology"/>
<dbReference type="NCBIfam" id="TIGR00705">
    <property type="entry name" value="SppA_67K"/>
    <property type="match status" value="1"/>
</dbReference>
<keyword evidence="4 10" id="KW-0378">Hydrolase</keyword>